<reference evidence="3" key="1">
    <citation type="journal article" date="2017" name="Nat. Ecol. Evol.">
        <title>Genome expansion and lineage-specific genetic innovations in the forest pathogenic fungi Armillaria.</title>
        <authorList>
            <person name="Sipos G."/>
            <person name="Prasanna A.N."/>
            <person name="Walter M.C."/>
            <person name="O'Connor E."/>
            <person name="Balint B."/>
            <person name="Krizsan K."/>
            <person name="Kiss B."/>
            <person name="Hess J."/>
            <person name="Varga T."/>
            <person name="Slot J."/>
            <person name="Riley R."/>
            <person name="Boka B."/>
            <person name="Rigling D."/>
            <person name="Barry K."/>
            <person name="Lee J."/>
            <person name="Mihaltcheva S."/>
            <person name="LaButti K."/>
            <person name="Lipzen A."/>
            <person name="Waldron R."/>
            <person name="Moloney N.M."/>
            <person name="Sperisen C."/>
            <person name="Kredics L."/>
            <person name="Vagvoelgyi C."/>
            <person name="Patrignani A."/>
            <person name="Fitzpatrick D."/>
            <person name="Nagy I."/>
            <person name="Doyle S."/>
            <person name="Anderson J.B."/>
            <person name="Grigoriev I.V."/>
            <person name="Gueldener U."/>
            <person name="Muensterkoetter M."/>
            <person name="Nagy L.G."/>
        </authorList>
    </citation>
    <scope>NUCLEOTIDE SEQUENCE [LARGE SCALE GENOMIC DNA]</scope>
    <source>
        <strain evidence="3">C18/9</strain>
    </source>
</reference>
<evidence type="ECO:0000256" key="1">
    <source>
        <dbReference type="SAM" id="MobiDB-lite"/>
    </source>
</evidence>
<sequence length="147" mass="17022">MHDLVDRGVAYNRTHLTVDQRQVLERYYRQCRDYNCESHSELWRRDFMEDFMEKWPHAVLDQPFAPEVPCKESVDLLGKKELEKCMDAHGGRIAKDYSASCKELENRSASAHPADVMETTEMTDRTHSESGSQNDGDQSIANKQVLQ</sequence>
<evidence type="ECO:0000313" key="2">
    <source>
        <dbReference type="EMBL" id="SJL15640.1"/>
    </source>
</evidence>
<evidence type="ECO:0000313" key="3">
    <source>
        <dbReference type="Proteomes" id="UP000219338"/>
    </source>
</evidence>
<organism evidence="2 3">
    <name type="scientific">Armillaria ostoyae</name>
    <name type="common">Armillaria root rot fungus</name>
    <dbReference type="NCBI Taxonomy" id="47428"/>
    <lineage>
        <taxon>Eukaryota</taxon>
        <taxon>Fungi</taxon>
        <taxon>Dikarya</taxon>
        <taxon>Basidiomycota</taxon>
        <taxon>Agaricomycotina</taxon>
        <taxon>Agaricomycetes</taxon>
        <taxon>Agaricomycetidae</taxon>
        <taxon>Agaricales</taxon>
        <taxon>Marasmiineae</taxon>
        <taxon>Physalacriaceae</taxon>
        <taxon>Armillaria</taxon>
    </lineage>
</organism>
<protein>
    <submittedName>
        <fullName evidence="2">Uncharacterized protein</fullName>
    </submittedName>
</protein>
<gene>
    <name evidence="2" type="ORF">ARMOST_19144</name>
</gene>
<feature type="compositionally biased region" description="Polar residues" evidence="1">
    <location>
        <begin position="129"/>
        <end position="147"/>
    </location>
</feature>
<accession>A0A284S3Q5</accession>
<dbReference type="EMBL" id="FUEG01000030">
    <property type="protein sequence ID" value="SJL15640.1"/>
    <property type="molecule type" value="Genomic_DNA"/>
</dbReference>
<proteinExistence type="predicted"/>
<feature type="region of interest" description="Disordered" evidence="1">
    <location>
        <begin position="105"/>
        <end position="147"/>
    </location>
</feature>
<dbReference type="Proteomes" id="UP000219338">
    <property type="component" value="Unassembled WGS sequence"/>
</dbReference>
<name>A0A284S3Q5_ARMOS</name>
<dbReference type="AlphaFoldDB" id="A0A284S3Q5"/>
<keyword evidence="3" id="KW-1185">Reference proteome</keyword>